<feature type="region of interest" description="Disordered" evidence="1">
    <location>
        <begin position="622"/>
        <end position="645"/>
    </location>
</feature>
<sequence length="645" mass="74223">MPIVKVSLVQKFGIISTTHHLELQRRHLEKMEAIKNKSSVHGNPLEVTEEFIKQFNNAKDQDEEEHLLDTARKILQRCKRRSGLNSRGSGSHINLPLAWTELIFLAQCKGKIQEDALDILLTSMDIAHIDKEHVPLLFFIAESVLYRLCFDVIDKKCLFSNEVKFSKLGFLTFLRLYIFHLTGQLQAFEEQKEKLSLYLKALPSCEPSYQPCPNVLFFIRVMLKVGEIVCAISPPSQTQTSLQTPSESADILNEGMASEDINPFVWHCLLIWQHVQRNKVHLCEVIDHLFLIKRGLHQNNWLDSLVGLLILGEAAKLDILCLKALMELAKDLILYCNRLPEQNSSFSPVCVSPWPWEVVCAFSMVLSDICLHGTTSEIQKYAFTGFQDESTDNTDIKEASLHGMLNVDMEQEARDQTKWIIHYCAVYNLAKICHELLGDSSRDGLRNAIWRALYKHRNNKKDGSTLHAVKLAEAEVNGPENPFISGSAKTSSPCMSLAFCQYVGYRLASALTQKFLPPAVPYIPVQRKPVPKLHLKTPVWKEHAMKRKPEELSLRNDFSFNEQVSSTHPHFVTRTNLNLWKVIEDQWRKEVKIKTEEDEYNMEVEEQEKKTKEEKHFKEIMKKREQKLNKTSKPYELPVTNKDTQ</sequence>
<organism evidence="2 3">
    <name type="scientific">Pelobates cultripes</name>
    <name type="common">Western spadefoot toad</name>
    <dbReference type="NCBI Taxonomy" id="61616"/>
    <lineage>
        <taxon>Eukaryota</taxon>
        <taxon>Metazoa</taxon>
        <taxon>Chordata</taxon>
        <taxon>Craniata</taxon>
        <taxon>Vertebrata</taxon>
        <taxon>Euteleostomi</taxon>
        <taxon>Amphibia</taxon>
        <taxon>Batrachia</taxon>
        <taxon>Anura</taxon>
        <taxon>Pelobatoidea</taxon>
        <taxon>Pelobatidae</taxon>
        <taxon>Pelobates</taxon>
    </lineage>
</organism>
<keyword evidence="3" id="KW-1185">Reference proteome</keyword>
<evidence type="ECO:0000313" key="2">
    <source>
        <dbReference type="EMBL" id="CAH2297172.1"/>
    </source>
</evidence>
<evidence type="ECO:0008006" key="4">
    <source>
        <dbReference type="Google" id="ProtNLM"/>
    </source>
</evidence>
<name>A0AAD1SCD4_PELCU</name>
<dbReference type="Proteomes" id="UP001295444">
    <property type="component" value="Chromosome 05"/>
</dbReference>
<reference evidence="2" key="1">
    <citation type="submission" date="2022-03" db="EMBL/GenBank/DDBJ databases">
        <authorList>
            <person name="Alioto T."/>
            <person name="Alioto T."/>
            <person name="Gomez Garrido J."/>
        </authorList>
    </citation>
    <scope>NUCLEOTIDE SEQUENCE</scope>
</reference>
<proteinExistence type="predicted"/>
<dbReference type="AlphaFoldDB" id="A0AAD1SCD4"/>
<dbReference type="PANTHER" id="PTHR28651:SF1">
    <property type="entry name" value="TRANSMEMBRANE PROTEIN 232"/>
    <property type="match status" value="1"/>
</dbReference>
<dbReference type="EMBL" id="OW240916">
    <property type="protein sequence ID" value="CAH2297172.1"/>
    <property type="molecule type" value="Genomic_DNA"/>
</dbReference>
<evidence type="ECO:0000313" key="3">
    <source>
        <dbReference type="Proteomes" id="UP001295444"/>
    </source>
</evidence>
<protein>
    <recommendedName>
        <fullName evidence="4">Transmembrane protein 232</fullName>
    </recommendedName>
</protein>
<gene>
    <name evidence="2" type="ORF">PECUL_23A029087</name>
</gene>
<dbReference type="InterPro" id="IPR031747">
    <property type="entry name" value="TMEM232"/>
</dbReference>
<dbReference type="PANTHER" id="PTHR28651">
    <property type="entry name" value="TRANSMEMBRANE PROTEIN 232"/>
    <property type="match status" value="1"/>
</dbReference>
<dbReference type="Pfam" id="PF15877">
    <property type="entry name" value="TMEM232"/>
    <property type="match status" value="1"/>
</dbReference>
<accession>A0AAD1SCD4</accession>
<evidence type="ECO:0000256" key="1">
    <source>
        <dbReference type="SAM" id="MobiDB-lite"/>
    </source>
</evidence>